<comment type="caution">
    <text evidence="9">The sequence shown here is derived from an EMBL/GenBank/DDBJ whole genome shotgun (WGS) entry which is preliminary data.</text>
</comment>
<feature type="domain" description="PTS EIIA type-4" evidence="8">
    <location>
        <begin position="2"/>
        <end position="118"/>
    </location>
</feature>
<dbReference type="AlphaFoldDB" id="A0A934PAA2"/>
<keyword evidence="2" id="KW-0813">Transport</keyword>
<keyword evidence="4 9" id="KW-0762">Sugar transport</keyword>
<dbReference type="SUPFAM" id="SSF53062">
    <property type="entry name" value="PTS system fructose IIA component-like"/>
    <property type="match status" value="1"/>
</dbReference>
<dbReference type="RefSeq" id="WP_199567759.1">
    <property type="nucleotide sequence ID" value="NZ_JAENBP010000004.1"/>
</dbReference>
<dbReference type="InterPro" id="IPR004701">
    <property type="entry name" value="PTS_EIIA_man-typ"/>
</dbReference>
<dbReference type="Gene3D" id="3.40.50.510">
    <property type="entry name" value="Phosphotransferase system, mannose-type IIA component"/>
    <property type="match status" value="1"/>
</dbReference>
<name>A0A934PAA2_9STRE</name>
<dbReference type="Proteomes" id="UP000644875">
    <property type="component" value="Unassembled WGS sequence"/>
</dbReference>
<keyword evidence="5" id="KW-0808">Transferase</keyword>
<dbReference type="InterPro" id="IPR051471">
    <property type="entry name" value="Bacterial_PTS_sugar_comp"/>
</dbReference>
<evidence type="ECO:0000256" key="7">
    <source>
        <dbReference type="ARBA" id="ARBA00022777"/>
    </source>
</evidence>
<organism evidence="9 10">
    <name type="scientific">Streptococcus zalophi</name>
    <dbReference type="NCBI Taxonomy" id="640031"/>
    <lineage>
        <taxon>Bacteria</taxon>
        <taxon>Bacillati</taxon>
        <taxon>Bacillota</taxon>
        <taxon>Bacilli</taxon>
        <taxon>Lactobacillales</taxon>
        <taxon>Streptococcaceae</taxon>
        <taxon>Streptococcus</taxon>
    </lineage>
</organism>
<comment type="subcellular location">
    <subcellularLocation>
        <location evidence="1">Cytoplasm</location>
    </subcellularLocation>
</comment>
<evidence type="ECO:0000256" key="4">
    <source>
        <dbReference type="ARBA" id="ARBA00022597"/>
    </source>
</evidence>
<dbReference type="CDD" id="cd00006">
    <property type="entry name" value="PTS_IIA_man"/>
    <property type="match status" value="1"/>
</dbReference>
<dbReference type="InterPro" id="IPR033887">
    <property type="entry name" value="PTS_IIA_man"/>
</dbReference>
<dbReference type="GO" id="GO:0016020">
    <property type="term" value="C:membrane"/>
    <property type="evidence" value="ECO:0007669"/>
    <property type="project" value="InterPro"/>
</dbReference>
<dbReference type="PANTHER" id="PTHR33799:SF1">
    <property type="entry name" value="PTS SYSTEM MANNOSE-SPECIFIC EIIAB COMPONENT-RELATED"/>
    <property type="match status" value="1"/>
</dbReference>
<keyword evidence="6" id="KW-0598">Phosphotransferase system</keyword>
<protein>
    <submittedName>
        <fullName evidence="9">PTS sugar transporter subunit IIA</fullName>
    </submittedName>
</protein>
<evidence type="ECO:0000259" key="8">
    <source>
        <dbReference type="PROSITE" id="PS51096"/>
    </source>
</evidence>
<dbReference type="PROSITE" id="PS51096">
    <property type="entry name" value="PTS_EIIA_TYPE_4"/>
    <property type="match status" value="1"/>
</dbReference>
<evidence type="ECO:0000256" key="6">
    <source>
        <dbReference type="ARBA" id="ARBA00022683"/>
    </source>
</evidence>
<gene>
    <name evidence="9" type="ORF">JHK64_04240</name>
</gene>
<reference evidence="9 10" key="1">
    <citation type="journal article" date="2021" name="Int. J. Syst. Evol. Microbiol.">
        <title>Streptococcus vicugnae sp. nov., isolated from faeces of alpacas (Vicugna pacos) and cattle (Bos taurus), Streptococcus zalophi sp. nov., and Streptococcus pacificus sp. nov., isolated from respiratory tract of California sea lions (Zalophus californianus).</title>
        <authorList>
            <person name="Volokhov D.V."/>
            <person name="Zagorodnyaya T.A."/>
            <person name="Shen Z."/>
            <person name="Blom J."/>
            <person name="Furtak V.A."/>
            <person name="Eisenberg T."/>
            <person name="Fan P."/>
            <person name="Jeong K.C."/>
            <person name="Gao Y."/>
            <person name="Zhang S."/>
            <person name="Amselle M."/>
        </authorList>
    </citation>
    <scope>NUCLEOTIDE SEQUENCE [LARGE SCALE GENOMIC DNA]</scope>
    <source>
        <strain evidence="10">CSL7508-lung</strain>
    </source>
</reference>
<dbReference type="Pfam" id="PF03610">
    <property type="entry name" value="EIIA-man"/>
    <property type="match status" value="1"/>
</dbReference>
<sequence length="134" mass="14900">MSKHLVLVSHGLFCEELKKSTEMIMGPQENIHAVSLLPEEGPDDFRQKLEAVVEGLENVVVFADLLGGTPANVVSRMMLEGKKFDFYVGMNMPMVIGFLNGVLLDQDVDIVEFGTTNIQHVNDVLFSDDDDEDE</sequence>
<keyword evidence="3" id="KW-0963">Cytoplasm</keyword>
<keyword evidence="7" id="KW-0418">Kinase</keyword>
<evidence type="ECO:0000256" key="5">
    <source>
        <dbReference type="ARBA" id="ARBA00022679"/>
    </source>
</evidence>
<dbReference type="GO" id="GO:0005737">
    <property type="term" value="C:cytoplasm"/>
    <property type="evidence" value="ECO:0007669"/>
    <property type="project" value="UniProtKB-SubCell"/>
</dbReference>
<evidence type="ECO:0000313" key="9">
    <source>
        <dbReference type="EMBL" id="MBJ8349838.1"/>
    </source>
</evidence>
<accession>A0A934PAA2</accession>
<dbReference type="PANTHER" id="PTHR33799">
    <property type="entry name" value="PTS PERMEASE-RELATED-RELATED"/>
    <property type="match status" value="1"/>
</dbReference>
<keyword evidence="10" id="KW-1185">Reference proteome</keyword>
<evidence type="ECO:0000256" key="2">
    <source>
        <dbReference type="ARBA" id="ARBA00022448"/>
    </source>
</evidence>
<proteinExistence type="predicted"/>
<evidence type="ECO:0000256" key="1">
    <source>
        <dbReference type="ARBA" id="ARBA00004496"/>
    </source>
</evidence>
<dbReference type="GO" id="GO:0016301">
    <property type="term" value="F:kinase activity"/>
    <property type="evidence" value="ECO:0007669"/>
    <property type="project" value="UniProtKB-KW"/>
</dbReference>
<dbReference type="EMBL" id="JAENBP010000004">
    <property type="protein sequence ID" value="MBJ8349838.1"/>
    <property type="molecule type" value="Genomic_DNA"/>
</dbReference>
<evidence type="ECO:0000256" key="3">
    <source>
        <dbReference type="ARBA" id="ARBA00022490"/>
    </source>
</evidence>
<dbReference type="InterPro" id="IPR036662">
    <property type="entry name" value="PTS_EIIA_man-typ_sf"/>
</dbReference>
<dbReference type="GO" id="GO:0009401">
    <property type="term" value="P:phosphoenolpyruvate-dependent sugar phosphotransferase system"/>
    <property type="evidence" value="ECO:0007669"/>
    <property type="project" value="UniProtKB-KW"/>
</dbReference>
<evidence type="ECO:0000313" key="10">
    <source>
        <dbReference type="Proteomes" id="UP000644875"/>
    </source>
</evidence>